<reference evidence="1 2" key="1">
    <citation type="submission" date="2019-09" db="EMBL/GenBank/DDBJ databases">
        <authorList>
            <person name="Ou C."/>
        </authorList>
    </citation>
    <scope>NUCLEOTIDE SEQUENCE [LARGE SCALE GENOMIC DNA]</scope>
    <source>
        <strain evidence="1">S2</strain>
        <tissue evidence="1">Leaf</tissue>
    </source>
</reference>
<proteinExistence type="predicted"/>
<accession>A0A5N5EX07</accession>
<evidence type="ECO:0000313" key="1">
    <source>
        <dbReference type="EMBL" id="KAB2595073.1"/>
    </source>
</evidence>
<dbReference type="PANTHER" id="PTHR32370">
    <property type="entry name" value="OS12G0117600 PROTEIN"/>
    <property type="match status" value="1"/>
</dbReference>
<dbReference type="InterPro" id="IPR043454">
    <property type="entry name" value="NPH3/RPT2-like"/>
</dbReference>
<reference evidence="1 2" key="3">
    <citation type="submission" date="2019-11" db="EMBL/GenBank/DDBJ databases">
        <title>A de novo genome assembly of a pear dwarfing rootstock.</title>
        <authorList>
            <person name="Wang F."/>
            <person name="Wang J."/>
            <person name="Li S."/>
            <person name="Zhang Y."/>
            <person name="Fang M."/>
            <person name="Ma L."/>
            <person name="Zhao Y."/>
            <person name="Jiang S."/>
        </authorList>
    </citation>
    <scope>NUCLEOTIDE SEQUENCE [LARGE SCALE GENOMIC DNA]</scope>
    <source>
        <strain evidence="1">S2</strain>
        <tissue evidence="1">Leaf</tissue>
    </source>
</reference>
<dbReference type="AlphaFoldDB" id="A0A5N5EX07"/>
<evidence type="ECO:0000313" key="2">
    <source>
        <dbReference type="Proteomes" id="UP000327157"/>
    </source>
</evidence>
<name>A0A5N5EX07_9ROSA</name>
<gene>
    <name evidence="1" type="ORF">D8674_030523</name>
</gene>
<comment type="caution">
    <text evidence="1">The sequence shown here is derived from an EMBL/GenBank/DDBJ whole genome shotgun (WGS) entry which is preliminary data.</text>
</comment>
<reference evidence="2" key="2">
    <citation type="submission" date="2019-10" db="EMBL/GenBank/DDBJ databases">
        <title>A de novo genome assembly of a pear dwarfing rootstock.</title>
        <authorList>
            <person name="Wang F."/>
            <person name="Wang J."/>
            <person name="Li S."/>
            <person name="Zhang Y."/>
            <person name="Fang M."/>
            <person name="Ma L."/>
            <person name="Zhao Y."/>
            <person name="Jiang S."/>
        </authorList>
    </citation>
    <scope>NUCLEOTIDE SEQUENCE [LARGE SCALE GENOMIC DNA]</scope>
</reference>
<dbReference type="Proteomes" id="UP000327157">
    <property type="component" value="Chromosome 7"/>
</dbReference>
<keyword evidence="2" id="KW-1185">Reference proteome</keyword>
<dbReference type="EMBL" id="SMOL01000781">
    <property type="protein sequence ID" value="KAB2595073.1"/>
    <property type="molecule type" value="Genomic_DNA"/>
</dbReference>
<protein>
    <submittedName>
        <fullName evidence="1">BTB/POZ domain-containing protein</fullName>
    </submittedName>
</protein>
<dbReference type="OrthoDB" id="784639at2759"/>
<organism evidence="1 2">
    <name type="scientific">Pyrus ussuriensis x Pyrus communis</name>
    <dbReference type="NCBI Taxonomy" id="2448454"/>
    <lineage>
        <taxon>Eukaryota</taxon>
        <taxon>Viridiplantae</taxon>
        <taxon>Streptophyta</taxon>
        <taxon>Embryophyta</taxon>
        <taxon>Tracheophyta</taxon>
        <taxon>Spermatophyta</taxon>
        <taxon>Magnoliopsida</taxon>
        <taxon>eudicotyledons</taxon>
        <taxon>Gunneridae</taxon>
        <taxon>Pentapetalae</taxon>
        <taxon>rosids</taxon>
        <taxon>fabids</taxon>
        <taxon>Rosales</taxon>
        <taxon>Rosaceae</taxon>
        <taxon>Amygdaloideae</taxon>
        <taxon>Maleae</taxon>
        <taxon>Pyrus</taxon>
    </lineage>
</organism>
<sequence length="92" mass="10440">MSTENVVPLICVSHYLEMTENHSKNNLLSKALCYFQERILPSWNETIMAFRATEMFLRQSVKLGLIDACIESVIQKALANPSLIGQPMKNLI</sequence>